<feature type="domain" description="4Fe-4S ferredoxin-type" evidence="1">
    <location>
        <begin position="347"/>
        <end position="366"/>
    </location>
</feature>
<dbReference type="GO" id="GO:0016491">
    <property type="term" value="F:oxidoreductase activity"/>
    <property type="evidence" value="ECO:0007669"/>
    <property type="project" value="InterPro"/>
</dbReference>
<organism evidence="2 3">
    <name type="scientific">Methanofollis formosanus</name>
    <dbReference type="NCBI Taxonomy" id="299308"/>
    <lineage>
        <taxon>Archaea</taxon>
        <taxon>Methanobacteriati</taxon>
        <taxon>Methanobacteriota</taxon>
        <taxon>Stenosarchaea group</taxon>
        <taxon>Methanomicrobia</taxon>
        <taxon>Methanomicrobiales</taxon>
        <taxon>Methanomicrobiaceae</taxon>
        <taxon>Methanofollis</taxon>
    </lineage>
</organism>
<dbReference type="PROSITE" id="PS00198">
    <property type="entry name" value="4FE4S_FER_1"/>
    <property type="match status" value="1"/>
</dbReference>
<dbReference type="CDD" id="cd19096">
    <property type="entry name" value="AKR_Fe-S_oxidoreductase"/>
    <property type="match status" value="1"/>
</dbReference>
<dbReference type="OrthoDB" id="28487at2157"/>
<dbReference type="PRINTS" id="PR00069">
    <property type="entry name" value="ALDKETRDTASE"/>
</dbReference>
<dbReference type="InterPro" id="IPR017896">
    <property type="entry name" value="4Fe4S_Fe-S-bd"/>
</dbReference>
<protein>
    <submittedName>
        <fullName evidence="2">Aldo/keto reductase</fullName>
    </submittedName>
</protein>
<dbReference type="AlphaFoldDB" id="A0A8G1A214"/>
<keyword evidence="3" id="KW-1185">Reference proteome</keyword>
<dbReference type="InterPro" id="IPR036812">
    <property type="entry name" value="NAD(P)_OxRdtase_dom_sf"/>
</dbReference>
<dbReference type="KEGG" id="mfk:E2N92_05875"/>
<dbReference type="Pfam" id="PF00248">
    <property type="entry name" value="Aldo_ket_red"/>
    <property type="match status" value="1"/>
</dbReference>
<dbReference type="PANTHER" id="PTHR43312">
    <property type="entry name" value="D-THREO-ALDOSE 1-DEHYDROGENASE"/>
    <property type="match status" value="1"/>
</dbReference>
<dbReference type="Proteomes" id="UP000826709">
    <property type="component" value="Chromosome"/>
</dbReference>
<dbReference type="EMBL" id="CP037968">
    <property type="protein sequence ID" value="QYZ78986.1"/>
    <property type="molecule type" value="Genomic_DNA"/>
</dbReference>
<proteinExistence type="predicted"/>
<dbReference type="SUPFAM" id="SSF46548">
    <property type="entry name" value="alpha-helical ferredoxin"/>
    <property type="match status" value="1"/>
</dbReference>
<dbReference type="InterPro" id="IPR020471">
    <property type="entry name" value="AKR"/>
</dbReference>
<dbReference type="InterPro" id="IPR017900">
    <property type="entry name" value="4Fe4S_Fe_S_CS"/>
</dbReference>
<reference evidence="2" key="2">
    <citation type="submission" date="2019-03" db="EMBL/GenBank/DDBJ databases">
        <authorList>
            <person name="Chen S.-C."/>
            <person name="Wu S.-Y."/>
            <person name="Lai M.-C."/>
        </authorList>
    </citation>
    <scope>NUCLEOTIDE SEQUENCE</scope>
    <source>
        <strain evidence="2">ML15</strain>
    </source>
</reference>
<dbReference type="SUPFAM" id="SSF51430">
    <property type="entry name" value="NAD(P)-linked oxidoreductase"/>
    <property type="match status" value="1"/>
</dbReference>
<name>A0A8G1A214_9EURY</name>
<evidence type="ECO:0000259" key="1">
    <source>
        <dbReference type="PROSITE" id="PS51379"/>
    </source>
</evidence>
<dbReference type="PANTHER" id="PTHR43312:SF2">
    <property type="entry name" value="OXIDOREDUCTASE"/>
    <property type="match status" value="1"/>
</dbReference>
<gene>
    <name evidence="2" type="ORF">E2N92_05875</name>
</gene>
<sequence length="376" mass="41943">MLYREMPSSSEPLPVLGMGCMRLPKTPGGRVDEAAAVALIRAAIDAGATYIDTAWPYHDGESEGIVGRALQDGYRERAFLATKLPSWKVESREDMDRYLDEQLRRLGTDHLDAYLVHALTRRRWNKLWDLEVDTFLEEAKADGRIRYAGFSFHDDFSTFKRIVDEYAWDLCQVQYNYLDEHYQAGTEGIRYAAEKGIAVVVMEPLRGGLLAQKPPEEVEEIFAAAPVRRSPAGWGLAWVFDHPEVTTVLSGMGTMDELDENLAAAEAVRPGALSPEEHGVVDAVREVYRTRLAVPCTGCRYCMPCPCGVNIPECFAQVNNASLYDDPRYAAFFYRSLLGEGGLASWCTECGMCLSLCPQGIEIPDVLKEAVSLFET</sequence>
<accession>A0A8G1A214</accession>
<reference evidence="2" key="1">
    <citation type="journal article" date="2005" name="Int. J. Syst. Evol. Microbiol.">
        <title>Methanofollis formosanus sp. nov., isolated from a fish pond.</title>
        <authorList>
            <person name="Wu S.Y."/>
            <person name="Chen S.C."/>
            <person name="Lai M.C."/>
        </authorList>
    </citation>
    <scope>NUCLEOTIDE SEQUENCE</scope>
    <source>
        <strain evidence="2">ML15</strain>
    </source>
</reference>
<evidence type="ECO:0000313" key="2">
    <source>
        <dbReference type="EMBL" id="QYZ78986.1"/>
    </source>
</evidence>
<evidence type="ECO:0000313" key="3">
    <source>
        <dbReference type="Proteomes" id="UP000826709"/>
    </source>
</evidence>
<dbReference type="InterPro" id="IPR053135">
    <property type="entry name" value="AKR2_Oxidoreductase"/>
</dbReference>
<dbReference type="InterPro" id="IPR023210">
    <property type="entry name" value="NADP_OxRdtase_dom"/>
</dbReference>
<dbReference type="Gene3D" id="3.20.20.100">
    <property type="entry name" value="NADP-dependent oxidoreductase domain"/>
    <property type="match status" value="1"/>
</dbReference>
<dbReference type="PROSITE" id="PS51379">
    <property type="entry name" value="4FE4S_FER_2"/>
    <property type="match status" value="1"/>
</dbReference>
<dbReference type="Pfam" id="PF13187">
    <property type="entry name" value="Fer4_9"/>
    <property type="match status" value="1"/>
</dbReference>